<comment type="caution">
    <text evidence="1">The sequence shown here is derived from an EMBL/GenBank/DDBJ whole genome shotgun (WGS) entry which is preliminary data.</text>
</comment>
<organism evidence="1 2">
    <name type="scientific">Fusarium kuroshium</name>
    <dbReference type="NCBI Taxonomy" id="2010991"/>
    <lineage>
        <taxon>Eukaryota</taxon>
        <taxon>Fungi</taxon>
        <taxon>Dikarya</taxon>
        <taxon>Ascomycota</taxon>
        <taxon>Pezizomycotina</taxon>
        <taxon>Sordariomycetes</taxon>
        <taxon>Hypocreomycetidae</taxon>
        <taxon>Hypocreales</taxon>
        <taxon>Nectriaceae</taxon>
        <taxon>Fusarium</taxon>
        <taxon>Fusarium solani species complex</taxon>
    </lineage>
</organism>
<gene>
    <name evidence="1" type="ORF">CDV36_011064</name>
</gene>
<keyword evidence="2" id="KW-1185">Reference proteome</keyword>
<dbReference type="AlphaFoldDB" id="A0A3M2RVK7"/>
<dbReference type="OrthoDB" id="10277129at2759"/>
<dbReference type="EMBL" id="NKUJ01000247">
    <property type="protein sequence ID" value="RMJ09326.1"/>
    <property type="molecule type" value="Genomic_DNA"/>
</dbReference>
<evidence type="ECO:0000313" key="1">
    <source>
        <dbReference type="EMBL" id="RMJ09326.1"/>
    </source>
</evidence>
<reference evidence="1 2" key="1">
    <citation type="submission" date="2017-06" db="EMBL/GenBank/DDBJ databases">
        <title>Comparative genomic analysis of Ambrosia Fusariam Clade fungi.</title>
        <authorList>
            <person name="Stajich J.E."/>
            <person name="Carrillo J."/>
            <person name="Kijimoto T."/>
            <person name="Eskalen A."/>
            <person name="O'Donnell K."/>
            <person name="Kasson M."/>
        </authorList>
    </citation>
    <scope>NUCLEOTIDE SEQUENCE [LARGE SCALE GENOMIC DNA]</scope>
    <source>
        <strain evidence="1">UCR3666</strain>
    </source>
</reference>
<sequence>MCTFYSTGYMCKACGSCVRLETSEKPCANSKSENESVREKCVPKTIHKRKTVSKDECYKCREKKNAKL</sequence>
<accession>A0A3M2RVK7</accession>
<evidence type="ECO:0000313" key="2">
    <source>
        <dbReference type="Proteomes" id="UP000277212"/>
    </source>
</evidence>
<dbReference type="Proteomes" id="UP000277212">
    <property type="component" value="Unassembled WGS sequence"/>
</dbReference>
<name>A0A3M2RVK7_9HYPO</name>
<proteinExistence type="predicted"/>
<protein>
    <submittedName>
        <fullName evidence="1">Uncharacterized protein</fullName>
    </submittedName>
</protein>